<dbReference type="GO" id="GO:0005524">
    <property type="term" value="F:ATP binding"/>
    <property type="evidence" value="ECO:0007669"/>
    <property type="project" value="UniProtKB-KW"/>
</dbReference>
<dbReference type="Proteomes" id="UP000029857">
    <property type="component" value="Unassembled WGS sequence"/>
</dbReference>
<dbReference type="SUPFAM" id="SSF53623">
    <property type="entry name" value="MurD-like peptide ligases, catalytic domain"/>
    <property type="match status" value="1"/>
</dbReference>
<comment type="subcellular location">
    <subcellularLocation>
        <location evidence="1">Cytoplasm</location>
    </subcellularLocation>
</comment>
<gene>
    <name evidence="8" type="ORF">LS79_000680</name>
</gene>
<dbReference type="GO" id="GO:0051301">
    <property type="term" value="P:cell division"/>
    <property type="evidence" value="ECO:0007669"/>
    <property type="project" value="InterPro"/>
</dbReference>
<dbReference type="RefSeq" id="WP_034563211.1">
    <property type="nucleotide sequence ID" value="NZ_FZMS01000047.1"/>
</dbReference>
<protein>
    <submittedName>
        <fullName evidence="8">UDP-N-acetylmuramoylalanine--D-glutamate ligase</fullName>
    </submittedName>
</protein>
<dbReference type="GO" id="GO:0008360">
    <property type="term" value="P:regulation of cell shape"/>
    <property type="evidence" value="ECO:0007669"/>
    <property type="project" value="InterPro"/>
</dbReference>
<evidence type="ECO:0000256" key="3">
    <source>
        <dbReference type="ARBA" id="ARBA00022490"/>
    </source>
</evidence>
<accession>A0A4V6I6B8</accession>
<evidence type="ECO:0000256" key="5">
    <source>
        <dbReference type="ARBA" id="ARBA00022741"/>
    </source>
</evidence>
<dbReference type="PANTHER" id="PTHR43692">
    <property type="entry name" value="UDP-N-ACETYLMURAMOYLALANINE--D-GLUTAMATE LIGASE"/>
    <property type="match status" value="1"/>
</dbReference>
<evidence type="ECO:0000256" key="2">
    <source>
        <dbReference type="ARBA" id="ARBA00004752"/>
    </source>
</evidence>
<dbReference type="InterPro" id="IPR005762">
    <property type="entry name" value="MurD"/>
</dbReference>
<keyword evidence="6" id="KW-0067">ATP-binding</keyword>
<dbReference type="InterPro" id="IPR013221">
    <property type="entry name" value="Mur_ligase_cen"/>
</dbReference>
<dbReference type="GO" id="GO:0005737">
    <property type="term" value="C:cytoplasm"/>
    <property type="evidence" value="ECO:0007669"/>
    <property type="project" value="UniProtKB-SubCell"/>
</dbReference>
<proteinExistence type="predicted"/>
<evidence type="ECO:0000256" key="1">
    <source>
        <dbReference type="ARBA" id="ARBA00004496"/>
    </source>
</evidence>
<dbReference type="EMBL" id="JRPJ02000001">
    <property type="protein sequence ID" value="TLE12257.1"/>
    <property type="molecule type" value="Genomic_DNA"/>
</dbReference>
<comment type="pathway">
    <text evidence="2">Cell wall biogenesis; peptidoglycan biosynthesis.</text>
</comment>
<dbReference type="Gene3D" id="3.90.190.20">
    <property type="entry name" value="Mur ligase, C-terminal domain"/>
    <property type="match status" value="1"/>
</dbReference>
<dbReference type="InterPro" id="IPR036615">
    <property type="entry name" value="Mur_ligase_C_dom_sf"/>
</dbReference>
<evidence type="ECO:0000313" key="9">
    <source>
        <dbReference type="Proteomes" id="UP000029857"/>
    </source>
</evidence>
<dbReference type="Gene3D" id="3.40.50.720">
    <property type="entry name" value="NAD(P)-binding Rossmann-like Domain"/>
    <property type="match status" value="1"/>
</dbReference>
<comment type="caution">
    <text evidence="8">The sequence shown here is derived from an EMBL/GenBank/DDBJ whole genome shotgun (WGS) entry which is preliminary data.</text>
</comment>
<dbReference type="AlphaFoldDB" id="A0A4V6I6B8"/>
<evidence type="ECO:0000259" key="7">
    <source>
        <dbReference type="Pfam" id="PF08245"/>
    </source>
</evidence>
<name>A0A4V6I6B8_9HELI</name>
<evidence type="ECO:0000313" key="8">
    <source>
        <dbReference type="EMBL" id="TLE12257.1"/>
    </source>
</evidence>
<keyword evidence="3" id="KW-0963">Cytoplasm</keyword>
<reference evidence="8 9" key="1">
    <citation type="journal article" date="2014" name="Genome Announc.">
        <title>Draft genome sequences of eight enterohepatic helicobacter species isolated from both laboratory and wild rodents.</title>
        <authorList>
            <person name="Sheh A."/>
            <person name="Shen Z."/>
            <person name="Fox J.G."/>
        </authorList>
    </citation>
    <scope>NUCLEOTIDE SEQUENCE [LARGE SCALE GENOMIC DNA]</scope>
    <source>
        <strain evidence="8 9">ATCC 49320</strain>
    </source>
</reference>
<keyword evidence="5" id="KW-0547">Nucleotide-binding</keyword>
<dbReference type="PANTHER" id="PTHR43692:SF1">
    <property type="entry name" value="UDP-N-ACETYLMURAMOYLALANINE--D-GLUTAMATE LIGASE"/>
    <property type="match status" value="1"/>
</dbReference>
<dbReference type="Gene3D" id="3.40.1190.10">
    <property type="entry name" value="Mur-like, catalytic domain"/>
    <property type="match status" value="1"/>
</dbReference>
<sequence>MYINILGYGITNKALVTLLNKHNIICHIYDDRYENDEIDSIGNSYQSFKKVATLRTNNPNGDANLAIISPGIAPDSAFLSYFKNIMSEYDFIFHIKKGIYSIWISGTNGKTTTTEMLSCMLHAKSGGNIGTPLATLFMQDFNDTQIDVTQCDRMQNQVYDVVSKQDSNAVWVLETSSFTLHYTHYALPNIYILLPLSQDHISWHGGFESYIADKLKPLKYINDAKDPKKHYALIPQELMQYEVAKDIINNTKANVMLYTDSNMLYSYLQCEKKYFECFKEPFRLDFLVAASGMRFGNIDFKINNILEYKIGAYRMEEHVKHGLLFINDSKATNPHAVFSALHTYTQYRIYLILGGDSKGAEMDMLYPFLQENGVKVFSIGKDGGKIASECKAKNIWVKECLSLDKAMESIYSKLREDYLLDSIKDIETCCNDTNKPIVMLSPACASLDQYSSYKERGDRFNMLIEKVFG</sequence>
<keyword evidence="4 8" id="KW-0436">Ligase</keyword>
<organism evidence="8 9">
    <name type="scientific">Helicobacter bilis</name>
    <dbReference type="NCBI Taxonomy" id="37372"/>
    <lineage>
        <taxon>Bacteria</taxon>
        <taxon>Pseudomonadati</taxon>
        <taxon>Campylobacterota</taxon>
        <taxon>Epsilonproteobacteria</taxon>
        <taxon>Campylobacterales</taxon>
        <taxon>Helicobacteraceae</taxon>
        <taxon>Helicobacter</taxon>
    </lineage>
</organism>
<feature type="domain" description="Mur ligase central" evidence="7">
    <location>
        <begin position="104"/>
        <end position="262"/>
    </location>
</feature>
<dbReference type="SUPFAM" id="SSF53244">
    <property type="entry name" value="MurD-like peptide ligases, peptide-binding domain"/>
    <property type="match status" value="1"/>
</dbReference>
<dbReference type="Pfam" id="PF08245">
    <property type="entry name" value="Mur_ligase_M"/>
    <property type="match status" value="1"/>
</dbReference>
<dbReference type="GO" id="GO:0008764">
    <property type="term" value="F:UDP-N-acetylmuramoylalanine-D-glutamate ligase activity"/>
    <property type="evidence" value="ECO:0007669"/>
    <property type="project" value="UniProtKB-EC"/>
</dbReference>
<evidence type="ECO:0000256" key="6">
    <source>
        <dbReference type="ARBA" id="ARBA00022840"/>
    </source>
</evidence>
<dbReference type="InterPro" id="IPR036565">
    <property type="entry name" value="Mur-like_cat_sf"/>
</dbReference>
<evidence type="ECO:0000256" key="4">
    <source>
        <dbReference type="ARBA" id="ARBA00022598"/>
    </source>
</evidence>